<gene>
    <name evidence="2" type="ORF">TbgDal_IV3240</name>
</gene>
<evidence type="ECO:0000256" key="1">
    <source>
        <dbReference type="SAM" id="Phobius"/>
    </source>
</evidence>
<sequence>MYFSPVVRKFYSLLSSISVLTSCDLVILFPLLFHSVRITSVQLSRTKLSLPPLPHSYTQRFIYSTHTHTHKKILKGGYKRKVYIHTTCVFIFFHNLNTMRSFVATVPSLEKDRGYENTFCV</sequence>
<dbReference type="AlphaFoldDB" id="C9ZMX0"/>
<protein>
    <submittedName>
        <fullName evidence="2">Uncharacterized protein</fullName>
    </submittedName>
</protein>
<dbReference type="RefSeq" id="XP_011772912.1">
    <property type="nucleotide sequence ID" value="XM_011774610.1"/>
</dbReference>
<proteinExistence type="predicted"/>
<reference evidence="3" key="1">
    <citation type="journal article" date="2010" name="PLoS Negl. Trop. Dis.">
        <title>The genome sequence of Trypanosoma brucei gambiense, causative agent of chronic human african trypanosomiasis.</title>
        <authorList>
            <person name="Jackson A.P."/>
            <person name="Sanders M."/>
            <person name="Berry A."/>
            <person name="McQuillan J."/>
            <person name="Aslett M.A."/>
            <person name="Quail M.A."/>
            <person name="Chukualim B."/>
            <person name="Capewell P."/>
            <person name="MacLeod A."/>
            <person name="Melville S.E."/>
            <person name="Gibson W."/>
            <person name="Barry J.D."/>
            <person name="Berriman M."/>
            <person name="Hertz-Fowler C."/>
        </authorList>
    </citation>
    <scope>NUCLEOTIDE SEQUENCE [LARGE SCALE GENOMIC DNA]</scope>
    <source>
        <strain evidence="3">MHOM/CI/86/DAL972</strain>
    </source>
</reference>
<keyword evidence="1" id="KW-0472">Membrane</keyword>
<dbReference type="EMBL" id="FN554967">
    <property type="protein sequence ID" value="CBH10623.1"/>
    <property type="molecule type" value="Genomic_DNA"/>
</dbReference>
<organism evidence="2 3">
    <name type="scientific">Trypanosoma brucei gambiense (strain MHOM/CI/86/DAL972)</name>
    <dbReference type="NCBI Taxonomy" id="679716"/>
    <lineage>
        <taxon>Eukaryota</taxon>
        <taxon>Discoba</taxon>
        <taxon>Euglenozoa</taxon>
        <taxon>Kinetoplastea</taxon>
        <taxon>Metakinetoplastina</taxon>
        <taxon>Trypanosomatida</taxon>
        <taxon>Trypanosomatidae</taxon>
        <taxon>Trypanosoma</taxon>
    </lineage>
</organism>
<evidence type="ECO:0000313" key="2">
    <source>
        <dbReference type="EMBL" id="CBH10623.1"/>
    </source>
</evidence>
<name>C9ZMX0_TRYB9</name>
<evidence type="ECO:0000313" key="3">
    <source>
        <dbReference type="Proteomes" id="UP000002316"/>
    </source>
</evidence>
<feature type="transmembrane region" description="Helical" evidence="1">
    <location>
        <begin position="12"/>
        <end position="33"/>
    </location>
</feature>
<dbReference type="Proteomes" id="UP000002316">
    <property type="component" value="Chromosome 4"/>
</dbReference>
<keyword evidence="1" id="KW-0812">Transmembrane</keyword>
<dbReference type="GeneID" id="23859754"/>
<accession>C9ZMX0</accession>
<keyword evidence="1" id="KW-1133">Transmembrane helix</keyword>
<dbReference type="KEGG" id="tbg:TbgDal_IV3240"/>